<evidence type="ECO:0000313" key="3">
    <source>
        <dbReference type="Proteomes" id="UP000033423"/>
    </source>
</evidence>
<reference evidence="2 3" key="1">
    <citation type="submission" date="2015-02" db="EMBL/GenBank/DDBJ databases">
        <title>Single-cell genomics of uncultivated deep-branching MTB reveals a conserved set of magnetosome genes.</title>
        <authorList>
            <person name="Kolinko S."/>
            <person name="Richter M."/>
            <person name="Glockner F.O."/>
            <person name="Brachmann A."/>
            <person name="Schuler D."/>
        </authorList>
    </citation>
    <scope>NUCLEOTIDE SEQUENCE [LARGE SCALE GENOMIC DNA]</scope>
    <source>
        <strain evidence="2">TM-1</strain>
    </source>
</reference>
<evidence type="ECO:0000256" key="1">
    <source>
        <dbReference type="SAM" id="Phobius"/>
    </source>
</evidence>
<gene>
    <name evidence="2" type="ORF">MBAV_006171</name>
</gene>
<dbReference type="Proteomes" id="UP000033423">
    <property type="component" value="Unassembled WGS sequence"/>
</dbReference>
<keyword evidence="1" id="KW-0812">Transmembrane</keyword>
<name>A0A0F3GI64_9BACT</name>
<dbReference type="EMBL" id="LACI01002622">
    <property type="protein sequence ID" value="KJU81635.1"/>
    <property type="molecule type" value="Genomic_DNA"/>
</dbReference>
<feature type="transmembrane region" description="Helical" evidence="1">
    <location>
        <begin position="45"/>
        <end position="69"/>
    </location>
</feature>
<keyword evidence="1" id="KW-1133">Transmembrane helix</keyword>
<dbReference type="AlphaFoldDB" id="A0A0F3GI64"/>
<evidence type="ECO:0000313" key="2">
    <source>
        <dbReference type="EMBL" id="KJU81635.1"/>
    </source>
</evidence>
<keyword evidence="3" id="KW-1185">Reference proteome</keyword>
<protein>
    <submittedName>
        <fullName evidence="2">Membrane protein</fullName>
    </submittedName>
</protein>
<organism evidence="2 3">
    <name type="scientific">Candidatus Magnetobacterium bavaricum</name>
    <dbReference type="NCBI Taxonomy" id="29290"/>
    <lineage>
        <taxon>Bacteria</taxon>
        <taxon>Pseudomonadati</taxon>
        <taxon>Nitrospirota</taxon>
        <taxon>Thermodesulfovibrionia</taxon>
        <taxon>Thermodesulfovibrionales</taxon>
        <taxon>Candidatus Magnetobacteriaceae</taxon>
        <taxon>Candidatus Magnetobacterium</taxon>
    </lineage>
</organism>
<keyword evidence="1" id="KW-0472">Membrane</keyword>
<feature type="transmembrane region" description="Helical" evidence="1">
    <location>
        <begin position="6"/>
        <end position="24"/>
    </location>
</feature>
<comment type="caution">
    <text evidence="2">The sequence shown here is derived from an EMBL/GenBank/DDBJ whole genome shotgun (WGS) entry which is preliminary data.</text>
</comment>
<accession>A0A0F3GI64</accession>
<sequence length="89" mass="10870">MLAFYIQSLLLYHLLMILLYNKRLRPVCHIGDGFSIFERQYQKNAFYLYHLETYFHPFIGLTSFLIYFYSHYEHITSQICHFINIHQNG</sequence>
<proteinExistence type="predicted"/>